<evidence type="ECO:0000259" key="9">
    <source>
        <dbReference type="Pfam" id="PF12832"/>
    </source>
</evidence>
<feature type="transmembrane region" description="Helical" evidence="8">
    <location>
        <begin position="21"/>
        <end position="39"/>
    </location>
</feature>
<evidence type="ECO:0000256" key="7">
    <source>
        <dbReference type="ARBA" id="ARBA00023136"/>
    </source>
</evidence>
<keyword evidence="3" id="KW-1003">Cell membrane</keyword>
<evidence type="ECO:0000256" key="1">
    <source>
        <dbReference type="ARBA" id="ARBA00004429"/>
    </source>
</evidence>
<evidence type="ECO:0000313" key="10">
    <source>
        <dbReference type="EMBL" id="MFB5191823.1"/>
    </source>
</evidence>
<dbReference type="RefSeq" id="WP_275476464.1">
    <property type="nucleotide sequence ID" value="NZ_CP162940.1"/>
</dbReference>
<feature type="transmembrane region" description="Helical" evidence="8">
    <location>
        <begin position="316"/>
        <end position="334"/>
    </location>
</feature>
<feature type="transmembrane region" description="Helical" evidence="8">
    <location>
        <begin position="45"/>
        <end position="68"/>
    </location>
</feature>
<evidence type="ECO:0000256" key="2">
    <source>
        <dbReference type="ARBA" id="ARBA00022448"/>
    </source>
</evidence>
<feature type="transmembrane region" description="Helical" evidence="8">
    <location>
        <begin position="140"/>
        <end position="160"/>
    </location>
</feature>
<feature type="transmembrane region" description="Helical" evidence="8">
    <location>
        <begin position="218"/>
        <end position="235"/>
    </location>
</feature>
<dbReference type="Pfam" id="PF12832">
    <property type="entry name" value="MFS_1_like"/>
    <property type="match status" value="1"/>
</dbReference>
<dbReference type="PANTHER" id="PTHR23522">
    <property type="entry name" value="BLL5896 PROTEIN"/>
    <property type="match status" value="1"/>
</dbReference>
<dbReference type="Proteomes" id="UP001579974">
    <property type="component" value="Unassembled WGS sequence"/>
</dbReference>
<feature type="transmembrane region" description="Helical" evidence="8">
    <location>
        <begin position="346"/>
        <end position="365"/>
    </location>
</feature>
<keyword evidence="11" id="KW-1185">Reference proteome</keyword>
<accession>A0ABV5AI48</accession>
<keyword evidence="7 8" id="KW-0472">Membrane</keyword>
<evidence type="ECO:0000256" key="8">
    <source>
        <dbReference type="SAM" id="Phobius"/>
    </source>
</evidence>
<feature type="transmembrane region" description="Helical" evidence="8">
    <location>
        <begin position="287"/>
        <end position="310"/>
    </location>
</feature>
<comment type="caution">
    <text evidence="10">The sequence shown here is derived from an EMBL/GenBank/DDBJ whole genome shotgun (WGS) entry which is preliminary data.</text>
</comment>
<keyword evidence="5 8" id="KW-0812">Transmembrane</keyword>
<dbReference type="Gene3D" id="1.20.1250.20">
    <property type="entry name" value="MFS general substrate transporter like domains"/>
    <property type="match status" value="2"/>
</dbReference>
<dbReference type="PANTHER" id="PTHR23522:SF10">
    <property type="entry name" value="3-PHENYLPROPIONIC ACID TRANSPORTER-RELATED"/>
    <property type="match status" value="1"/>
</dbReference>
<keyword evidence="4" id="KW-0997">Cell inner membrane</keyword>
<dbReference type="InterPro" id="IPR024989">
    <property type="entry name" value="MFS_assoc_dom"/>
</dbReference>
<reference evidence="10 11" key="1">
    <citation type="journal article" date="2024" name="Int. J. Mol. Sci.">
        <title>Exploration of Alicyclobacillus spp. Genome in Search of Antibiotic Resistance.</title>
        <authorList>
            <person name="Bucka-Kolendo J."/>
            <person name="Kiousi D.E."/>
            <person name="Dekowska A."/>
            <person name="Mikolajczuk-Szczyrba A."/>
            <person name="Karadedos D.M."/>
            <person name="Michael P."/>
            <person name="Galanis A."/>
            <person name="Sokolowska B."/>
        </authorList>
    </citation>
    <scope>NUCLEOTIDE SEQUENCE [LARGE SCALE GENOMIC DNA]</scope>
    <source>
        <strain evidence="10 11">KKP 3000</strain>
    </source>
</reference>
<evidence type="ECO:0000313" key="11">
    <source>
        <dbReference type="Proteomes" id="UP001579974"/>
    </source>
</evidence>
<dbReference type="EMBL" id="JBDXSU010000014">
    <property type="protein sequence ID" value="MFB5191823.1"/>
    <property type="molecule type" value="Genomic_DNA"/>
</dbReference>
<keyword evidence="2" id="KW-0813">Transport</keyword>
<feature type="transmembrane region" description="Helical" evidence="8">
    <location>
        <begin position="80"/>
        <end position="99"/>
    </location>
</feature>
<evidence type="ECO:0000256" key="5">
    <source>
        <dbReference type="ARBA" id="ARBA00022692"/>
    </source>
</evidence>
<feature type="transmembrane region" description="Helical" evidence="8">
    <location>
        <begin position="166"/>
        <end position="187"/>
    </location>
</feature>
<feature type="transmembrane region" description="Helical" evidence="8">
    <location>
        <begin position="105"/>
        <end position="128"/>
    </location>
</feature>
<dbReference type="InterPro" id="IPR036259">
    <property type="entry name" value="MFS_trans_sf"/>
</dbReference>
<feature type="transmembrane region" description="Helical" evidence="8">
    <location>
        <begin position="255"/>
        <end position="275"/>
    </location>
</feature>
<protein>
    <submittedName>
        <fullName evidence="10">MFS transporter</fullName>
    </submittedName>
</protein>
<dbReference type="SUPFAM" id="SSF103473">
    <property type="entry name" value="MFS general substrate transporter"/>
    <property type="match status" value="1"/>
</dbReference>
<keyword evidence="6 8" id="KW-1133">Transmembrane helix</keyword>
<evidence type="ECO:0000256" key="4">
    <source>
        <dbReference type="ARBA" id="ARBA00022519"/>
    </source>
</evidence>
<sequence length="409" mass="44324">MNTSKILARRLTTSYAFIQSYYNMSYCCIIGFATVFLLSRNFTNIQIGITLAVANTLSFLCQPVVAAFADKSKKLALRNIVALLLLVLAVLAAILYMMPNMVLPTALLYLLLVCCQYLPGPLITSMAMEHNDAGTEINFGLARGIGSFAYAVLSFFMGFLTHRFGGSAIILISIVLSLISIISVSTFPKASSVKDDRNDASKKIGTQLFQFALNNKRFVMVCISITLVYFSHVLLDTYLIQIIQHVGGNSTDVGIGYAIAGGLELPAMTLFPLLLKKIKSASTIMKLSAVFFVIRAVIALLAHNVAWVYVAQCCQFFAFALLIPASVYFVDRIINGEDRVKGQAFMTMSMGISNVVGTVLGGFMLGANENVGVMLGTGVTVSVIGLMMLVLIIPRDVERVDAPNSAEAF</sequence>
<gene>
    <name evidence="10" type="ORF">KKP3000_000607</name>
</gene>
<proteinExistence type="predicted"/>
<evidence type="ECO:0000256" key="6">
    <source>
        <dbReference type="ARBA" id="ARBA00022989"/>
    </source>
</evidence>
<feature type="transmembrane region" description="Helical" evidence="8">
    <location>
        <begin position="371"/>
        <end position="393"/>
    </location>
</feature>
<comment type="subcellular location">
    <subcellularLocation>
        <location evidence="1">Cell inner membrane</location>
        <topology evidence="1">Multi-pass membrane protein</topology>
    </subcellularLocation>
</comment>
<organism evidence="10 11">
    <name type="scientific">Alicyclobacillus fastidiosus</name>
    <dbReference type="NCBI Taxonomy" id="392011"/>
    <lineage>
        <taxon>Bacteria</taxon>
        <taxon>Bacillati</taxon>
        <taxon>Bacillota</taxon>
        <taxon>Bacilli</taxon>
        <taxon>Bacillales</taxon>
        <taxon>Alicyclobacillaceae</taxon>
        <taxon>Alicyclobacillus</taxon>
    </lineage>
</organism>
<evidence type="ECO:0000256" key="3">
    <source>
        <dbReference type="ARBA" id="ARBA00022475"/>
    </source>
</evidence>
<feature type="domain" description="Major facilitator superfamily associated" evidence="9">
    <location>
        <begin position="27"/>
        <end position="366"/>
    </location>
</feature>
<name>A0ABV5AI48_9BACL</name>